<comment type="caution">
    <text evidence="2">The sequence shown here is derived from an EMBL/GenBank/DDBJ whole genome shotgun (WGS) entry which is preliminary data.</text>
</comment>
<dbReference type="Gene3D" id="3.20.20.150">
    <property type="entry name" value="Divalent-metal-dependent TIM barrel enzymes"/>
    <property type="match status" value="1"/>
</dbReference>
<dbReference type="EMBL" id="JAFBDR010000002">
    <property type="protein sequence ID" value="MBM7570157.1"/>
    <property type="molecule type" value="Genomic_DNA"/>
</dbReference>
<dbReference type="PANTHER" id="PTHR12110:SF41">
    <property type="entry name" value="INOSOSE DEHYDRATASE"/>
    <property type="match status" value="1"/>
</dbReference>
<dbReference type="GO" id="GO:0016853">
    <property type="term" value="F:isomerase activity"/>
    <property type="evidence" value="ECO:0007669"/>
    <property type="project" value="UniProtKB-KW"/>
</dbReference>
<gene>
    <name evidence="2" type="ORF">JOC48_000635</name>
</gene>
<dbReference type="InterPro" id="IPR050312">
    <property type="entry name" value="IolE/XylAMocC-like"/>
</dbReference>
<dbReference type="InterPro" id="IPR013022">
    <property type="entry name" value="Xyl_isomerase-like_TIM-brl"/>
</dbReference>
<dbReference type="Proteomes" id="UP001296943">
    <property type="component" value="Unassembled WGS sequence"/>
</dbReference>
<sequence length="274" mass="30335">MKLGLGSYIFRYAVGTNTFQPEKPMDAVKLVEKAADMGAELVQFADNLPLDNYDEASLKKVTEVAEQRGITLEAGTAGATEARLLRHLKIAKILGAKLVRIAPHAPDVQPSWDEMLHVIQQVLPQYKEANITIGIENHFMMKSEDLVALVQSIDDSLVGICVDTGNSIAQEEWPYQTVQMLAPYAVSLHLKDYKLDMHPDGIGVNVRGTALGDGRQDIQNTLNTIQKAAGDVNIVLEQWMPTAKTPLETLQQEEEWIKKGIKHIRSLVRNQVGS</sequence>
<evidence type="ECO:0000259" key="1">
    <source>
        <dbReference type="Pfam" id="PF01261"/>
    </source>
</evidence>
<evidence type="ECO:0000313" key="3">
    <source>
        <dbReference type="Proteomes" id="UP001296943"/>
    </source>
</evidence>
<dbReference type="Pfam" id="PF01261">
    <property type="entry name" value="AP_endonuc_2"/>
    <property type="match status" value="1"/>
</dbReference>
<dbReference type="PANTHER" id="PTHR12110">
    <property type="entry name" value="HYDROXYPYRUVATE ISOMERASE"/>
    <property type="match status" value="1"/>
</dbReference>
<organism evidence="2 3">
    <name type="scientific">Aquibacillus albus</name>
    <dbReference type="NCBI Taxonomy" id="1168171"/>
    <lineage>
        <taxon>Bacteria</taxon>
        <taxon>Bacillati</taxon>
        <taxon>Bacillota</taxon>
        <taxon>Bacilli</taxon>
        <taxon>Bacillales</taxon>
        <taxon>Bacillaceae</taxon>
        <taxon>Aquibacillus</taxon>
    </lineage>
</organism>
<dbReference type="InterPro" id="IPR036237">
    <property type="entry name" value="Xyl_isomerase-like_sf"/>
</dbReference>
<feature type="domain" description="Xylose isomerase-like TIM barrel" evidence="1">
    <location>
        <begin position="31"/>
        <end position="266"/>
    </location>
</feature>
<reference evidence="2 3" key="1">
    <citation type="submission" date="2021-01" db="EMBL/GenBank/DDBJ databases">
        <title>Genomic Encyclopedia of Type Strains, Phase IV (KMG-IV): sequencing the most valuable type-strain genomes for metagenomic binning, comparative biology and taxonomic classification.</title>
        <authorList>
            <person name="Goeker M."/>
        </authorList>
    </citation>
    <scope>NUCLEOTIDE SEQUENCE [LARGE SCALE GENOMIC DNA]</scope>
    <source>
        <strain evidence="2 3">DSM 23711</strain>
    </source>
</reference>
<keyword evidence="3" id="KW-1185">Reference proteome</keyword>
<name>A0ABS2MW80_9BACI</name>
<keyword evidence="2" id="KW-0413">Isomerase</keyword>
<dbReference type="RefSeq" id="WP_204497585.1">
    <property type="nucleotide sequence ID" value="NZ_JAFBDR010000002.1"/>
</dbReference>
<proteinExistence type="predicted"/>
<protein>
    <submittedName>
        <fullName evidence="2">Sugar phosphate isomerase/epimerase</fullName>
    </submittedName>
</protein>
<dbReference type="SUPFAM" id="SSF51658">
    <property type="entry name" value="Xylose isomerase-like"/>
    <property type="match status" value="1"/>
</dbReference>
<evidence type="ECO:0000313" key="2">
    <source>
        <dbReference type="EMBL" id="MBM7570157.1"/>
    </source>
</evidence>
<accession>A0ABS2MW80</accession>